<protein>
    <submittedName>
        <fullName evidence="1">Uncharacterized protein</fullName>
    </submittedName>
</protein>
<proteinExistence type="predicted"/>
<evidence type="ECO:0000313" key="2">
    <source>
        <dbReference type="Proteomes" id="UP001230649"/>
    </source>
</evidence>
<comment type="caution">
    <text evidence="1">The sequence shown here is derived from an EMBL/GenBank/DDBJ whole genome shotgun (WGS) entry which is preliminary data.</text>
</comment>
<keyword evidence="2" id="KW-1185">Reference proteome</keyword>
<name>A0ACC2VTP3_9TREE</name>
<dbReference type="Proteomes" id="UP001230649">
    <property type="component" value="Unassembled WGS sequence"/>
</dbReference>
<organism evidence="1 2">
    <name type="scientific">Naganishia adeliensis</name>
    <dbReference type="NCBI Taxonomy" id="92952"/>
    <lineage>
        <taxon>Eukaryota</taxon>
        <taxon>Fungi</taxon>
        <taxon>Dikarya</taxon>
        <taxon>Basidiomycota</taxon>
        <taxon>Agaricomycotina</taxon>
        <taxon>Tremellomycetes</taxon>
        <taxon>Filobasidiales</taxon>
        <taxon>Filobasidiaceae</taxon>
        <taxon>Naganishia</taxon>
    </lineage>
</organism>
<sequence>MSFLFNTPTCESNSTSYHLRPRSVHHPRWGLSSRHGWDPFFPKAVRFKSRKWQPAKISTGTRFGFGSDLFDWTIQKLMTREEKQPLTRNDTGYGAVTGWKTFRANETREYKHQGMDNCDLYGIFWKADIKDNSVKMFVSNSECLNAYLLTQTIAKRHPV</sequence>
<evidence type="ECO:0000313" key="1">
    <source>
        <dbReference type="EMBL" id="KAJ9102820.1"/>
    </source>
</evidence>
<accession>A0ACC2VTP3</accession>
<dbReference type="EMBL" id="JASBWS010000062">
    <property type="protein sequence ID" value="KAJ9102820.1"/>
    <property type="molecule type" value="Genomic_DNA"/>
</dbReference>
<reference evidence="1" key="1">
    <citation type="submission" date="2023-04" db="EMBL/GenBank/DDBJ databases">
        <title>Draft Genome sequencing of Naganishia species isolated from polar environments using Oxford Nanopore Technology.</title>
        <authorList>
            <person name="Leo P."/>
            <person name="Venkateswaran K."/>
        </authorList>
    </citation>
    <scope>NUCLEOTIDE SEQUENCE</scope>
    <source>
        <strain evidence="1">MNA-CCFEE 5262</strain>
    </source>
</reference>
<gene>
    <name evidence="1" type="ORF">QFC20_004927</name>
</gene>